<organism evidence="5 6">
    <name type="scientific">Immundisolibacter cernigliae</name>
    <dbReference type="NCBI Taxonomy" id="1810504"/>
    <lineage>
        <taxon>Bacteria</taxon>
        <taxon>Pseudomonadati</taxon>
        <taxon>Pseudomonadota</taxon>
        <taxon>Gammaproteobacteria</taxon>
        <taxon>Immundisolibacterales</taxon>
        <taxon>Immundisolibacteraceae</taxon>
        <taxon>Immundisolibacter</taxon>
    </lineage>
</organism>
<dbReference type="InterPro" id="IPR000873">
    <property type="entry name" value="AMP-dep_synth/lig_dom"/>
</dbReference>
<dbReference type="RefSeq" id="WP_068802374.1">
    <property type="nucleotide sequence ID" value="NZ_CP014671.1"/>
</dbReference>
<dbReference type="GO" id="GO:0006631">
    <property type="term" value="P:fatty acid metabolic process"/>
    <property type="evidence" value="ECO:0007669"/>
    <property type="project" value="TreeGrafter"/>
</dbReference>
<dbReference type="GO" id="GO:0031956">
    <property type="term" value="F:medium-chain fatty acid-CoA ligase activity"/>
    <property type="evidence" value="ECO:0007669"/>
    <property type="project" value="TreeGrafter"/>
</dbReference>
<dbReference type="OrthoDB" id="9761989at2"/>
<dbReference type="Pfam" id="PF00501">
    <property type="entry name" value="AMP-binding"/>
    <property type="match status" value="1"/>
</dbReference>
<comment type="similarity">
    <text evidence="1">Belongs to the ATP-dependent AMP-binding enzyme family.</text>
</comment>
<protein>
    <recommendedName>
        <fullName evidence="7">AMP-dependent synthetase</fullName>
    </recommendedName>
</protein>
<dbReference type="Pfam" id="PF13193">
    <property type="entry name" value="AMP-binding_C"/>
    <property type="match status" value="1"/>
</dbReference>
<dbReference type="Proteomes" id="UP000092952">
    <property type="component" value="Chromosome"/>
</dbReference>
<evidence type="ECO:0000259" key="4">
    <source>
        <dbReference type="Pfam" id="PF13193"/>
    </source>
</evidence>
<gene>
    <name evidence="5" type="ORF">PG2T_00715</name>
</gene>
<dbReference type="Gene3D" id="3.40.50.12780">
    <property type="entry name" value="N-terminal domain of ligase-like"/>
    <property type="match status" value="1"/>
</dbReference>
<evidence type="ECO:0008006" key="7">
    <source>
        <dbReference type="Google" id="ProtNLM"/>
    </source>
</evidence>
<dbReference type="PROSITE" id="PS00455">
    <property type="entry name" value="AMP_BINDING"/>
    <property type="match status" value="1"/>
</dbReference>
<reference evidence="6" key="1">
    <citation type="submission" date="2016-03" db="EMBL/GenBank/DDBJ databases">
        <title>Complete genome sequence of Solimmundus cernigliae, representing a novel lineage of polycyclic aromatic hydrocarbon degraders within the Gammaproteobacteria.</title>
        <authorList>
            <person name="Singleton D.R."/>
            <person name="Dickey A.N."/>
            <person name="Scholl E.H."/>
            <person name="Wright F.A."/>
            <person name="Aitken M.D."/>
        </authorList>
    </citation>
    <scope>NUCLEOTIDE SEQUENCE [LARGE SCALE GENOMIC DNA]</scope>
    <source>
        <strain evidence="6">TR3.2</strain>
    </source>
</reference>
<dbReference type="InterPro" id="IPR045851">
    <property type="entry name" value="AMP-bd_C_sf"/>
</dbReference>
<evidence type="ECO:0000256" key="2">
    <source>
        <dbReference type="ARBA" id="ARBA00022598"/>
    </source>
</evidence>
<dbReference type="InParanoid" id="A0A1B1YQ10"/>
<evidence type="ECO:0000313" key="5">
    <source>
        <dbReference type="EMBL" id="ANX02860.1"/>
    </source>
</evidence>
<dbReference type="Gene3D" id="3.30.300.30">
    <property type="match status" value="1"/>
</dbReference>
<accession>A0A1B1YQ10</accession>
<dbReference type="InterPro" id="IPR020845">
    <property type="entry name" value="AMP-binding_CS"/>
</dbReference>
<dbReference type="AlphaFoldDB" id="A0A1B1YQ10"/>
<dbReference type="SUPFAM" id="SSF56801">
    <property type="entry name" value="Acetyl-CoA synthetase-like"/>
    <property type="match status" value="1"/>
</dbReference>
<dbReference type="PANTHER" id="PTHR43201:SF5">
    <property type="entry name" value="MEDIUM-CHAIN ACYL-COA LIGASE ACSF2, MITOCHONDRIAL"/>
    <property type="match status" value="1"/>
</dbReference>
<proteinExistence type="inferred from homology"/>
<dbReference type="KEGG" id="gbi:PG2T_00715"/>
<evidence type="ECO:0000259" key="3">
    <source>
        <dbReference type="Pfam" id="PF00501"/>
    </source>
</evidence>
<dbReference type="STRING" id="1810504.PG2T_00715"/>
<sequence length="529" mass="58294">MILPRDFVRRCATSYPDKVAFVDGALRRTWGQMHERSDRLASALQAMGVGKGDVVAILAHDHVEVLEHWFACIKIGAVRVGVNWRYAPREMLHLIHDCAAKVLIVQDNCLPLLGEHLDTIRAAGVRLVGLRGGHGLEIDYEKLLAGHNARPTLPALTDDDIIGISYTSGTTGLPKGALWTQRSVRECLLHTNLQIGLRHEDVFLSPGSTAGVGIVLNSFGLVNGMRMVLPGGDFSAVGWLELLQAERATTSILMPTLLQRVLELYKAGHYDASSLRQIVYGSEPTRPPVIRDWHATFGGEIMQIYGLTESTGGWLSFLRHEDHLRAFAGEPQLLTSCGKPALHVDLSIRDADGRALPTGEVGELWALTDTNIAGYLNRPEENAELFGHDEHGAWLRCNDLGKMDERGYYYLTDRKKFMIISGAFNVFPVVVENVLAEHAAIRECAVVGAPHPEWGEAVVAVVSLRDGATATPQELIDFCRGKVGKWEVPKYVQIVPDLPKGGTHKIAKHQLREGFRQHPDTLPWGREAG</sequence>
<keyword evidence="6" id="KW-1185">Reference proteome</keyword>
<dbReference type="InterPro" id="IPR042099">
    <property type="entry name" value="ANL_N_sf"/>
</dbReference>
<feature type="domain" description="AMP-dependent synthetase/ligase" evidence="3">
    <location>
        <begin position="9"/>
        <end position="376"/>
    </location>
</feature>
<dbReference type="PANTHER" id="PTHR43201">
    <property type="entry name" value="ACYL-COA SYNTHETASE"/>
    <property type="match status" value="1"/>
</dbReference>
<keyword evidence="2" id="KW-0436">Ligase</keyword>
<feature type="domain" description="AMP-binding enzyme C-terminal" evidence="4">
    <location>
        <begin position="431"/>
        <end position="505"/>
    </location>
</feature>
<evidence type="ECO:0000256" key="1">
    <source>
        <dbReference type="ARBA" id="ARBA00006432"/>
    </source>
</evidence>
<dbReference type="InterPro" id="IPR025110">
    <property type="entry name" value="AMP-bd_C"/>
</dbReference>
<evidence type="ECO:0000313" key="6">
    <source>
        <dbReference type="Proteomes" id="UP000092952"/>
    </source>
</evidence>
<name>A0A1B1YQ10_9GAMM</name>
<dbReference type="EMBL" id="CP014671">
    <property type="protein sequence ID" value="ANX02860.1"/>
    <property type="molecule type" value="Genomic_DNA"/>
</dbReference>